<dbReference type="Proteomes" id="UP000186922">
    <property type="component" value="Unassembled WGS sequence"/>
</dbReference>
<evidence type="ECO:0000313" key="3">
    <source>
        <dbReference type="EMBL" id="GAV04877.1"/>
    </source>
</evidence>
<proteinExistence type="predicted"/>
<evidence type="ECO:0000256" key="2">
    <source>
        <dbReference type="SAM" id="SignalP"/>
    </source>
</evidence>
<keyword evidence="1" id="KW-0472">Membrane</keyword>
<dbReference type="EMBL" id="BDGG01000011">
    <property type="protein sequence ID" value="GAV04877.1"/>
    <property type="molecule type" value="Genomic_DNA"/>
</dbReference>
<dbReference type="AlphaFoldDB" id="A0A1D1VTN3"/>
<keyword evidence="4" id="KW-1185">Reference proteome</keyword>
<evidence type="ECO:0000313" key="4">
    <source>
        <dbReference type="Proteomes" id="UP000186922"/>
    </source>
</evidence>
<evidence type="ECO:0000256" key="1">
    <source>
        <dbReference type="SAM" id="Phobius"/>
    </source>
</evidence>
<keyword evidence="2" id="KW-0732">Signal</keyword>
<feature type="transmembrane region" description="Helical" evidence="1">
    <location>
        <begin position="129"/>
        <end position="150"/>
    </location>
</feature>
<accession>A0A1D1VTN3</accession>
<evidence type="ECO:0008006" key="5">
    <source>
        <dbReference type="Google" id="ProtNLM"/>
    </source>
</evidence>
<organism evidence="3 4">
    <name type="scientific">Ramazzottius varieornatus</name>
    <name type="common">Water bear</name>
    <name type="synonym">Tardigrade</name>
    <dbReference type="NCBI Taxonomy" id="947166"/>
    <lineage>
        <taxon>Eukaryota</taxon>
        <taxon>Metazoa</taxon>
        <taxon>Ecdysozoa</taxon>
        <taxon>Tardigrada</taxon>
        <taxon>Eutardigrada</taxon>
        <taxon>Parachela</taxon>
        <taxon>Hypsibioidea</taxon>
        <taxon>Ramazzottiidae</taxon>
        <taxon>Ramazzottius</taxon>
    </lineage>
</organism>
<protein>
    <recommendedName>
        <fullName evidence="5">Membrane-associated protein</fullName>
    </recommendedName>
</protein>
<sequence length="231" mass="25269">MKHAWCASSSYDRSSLTMSSAMRPFCFLLLSLPLLFSTVAQESATHEPRVPTKSIFINTTPTATRTSTISSLFTALINTANDTARVLKYSTTHNQTDSLLMTTVVAPEHRPATTLTWRPILARVDYSDVWMISLIVVVSCMLLCLTVTMSRRCAREEIERKNGALLFGKRSPGLSGVSVMTIDESLMEKNLTTGGVSRSSTRSAPPSYETVVAPGYVPAGNNVFVVQPARQ</sequence>
<comment type="caution">
    <text evidence="3">The sequence shown here is derived from an EMBL/GenBank/DDBJ whole genome shotgun (WGS) entry which is preliminary data.</text>
</comment>
<name>A0A1D1VTN3_RAMVA</name>
<reference evidence="3 4" key="1">
    <citation type="journal article" date="2016" name="Nat. Commun.">
        <title>Extremotolerant tardigrade genome and improved radiotolerance of human cultured cells by tardigrade-unique protein.</title>
        <authorList>
            <person name="Hashimoto T."/>
            <person name="Horikawa D.D."/>
            <person name="Saito Y."/>
            <person name="Kuwahara H."/>
            <person name="Kozuka-Hata H."/>
            <person name="Shin-I T."/>
            <person name="Minakuchi Y."/>
            <person name="Ohishi K."/>
            <person name="Motoyama A."/>
            <person name="Aizu T."/>
            <person name="Enomoto A."/>
            <person name="Kondo K."/>
            <person name="Tanaka S."/>
            <person name="Hara Y."/>
            <person name="Koshikawa S."/>
            <person name="Sagara H."/>
            <person name="Miura T."/>
            <person name="Yokobori S."/>
            <person name="Miyagawa K."/>
            <person name="Suzuki Y."/>
            <person name="Kubo T."/>
            <person name="Oyama M."/>
            <person name="Kohara Y."/>
            <person name="Fujiyama A."/>
            <person name="Arakawa K."/>
            <person name="Katayama T."/>
            <person name="Toyoda A."/>
            <person name="Kunieda T."/>
        </authorList>
    </citation>
    <scope>NUCLEOTIDE SEQUENCE [LARGE SCALE GENOMIC DNA]</scope>
    <source>
        <strain evidence="3 4">YOKOZUNA-1</strain>
    </source>
</reference>
<feature type="chain" id="PRO_5008898833" description="Membrane-associated protein" evidence="2">
    <location>
        <begin position="41"/>
        <end position="231"/>
    </location>
</feature>
<keyword evidence="1" id="KW-1133">Transmembrane helix</keyword>
<keyword evidence="1" id="KW-0812">Transmembrane</keyword>
<gene>
    <name evidence="3" type="primary">RvY_15085-1</name>
    <name evidence="3" type="synonym">RvY_15085.1</name>
    <name evidence="3" type="ORF">RvY_15085</name>
</gene>
<feature type="signal peptide" evidence="2">
    <location>
        <begin position="1"/>
        <end position="40"/>
    </location>
</feature>